<protein>
    <recommendedName>
        <fullName evidence="10">Polyadenylate-binding protein</fullName>
        <shortName evidence="10">PABP</shortName>
    </recommendedName>
</protein>
<dbReference type="Gramene" id="ESW12271">
    <property type="protein sequence ID" value="ESW12271"/>
    <property type="gene ID" value="PHAVU_008G098700g"/>
</dbReference>
<dbReference type="SMART" id="SM00361">
    <property type="entry name" value="RRM_1"/>
    <property type="match status" value="3"/>
</dbReference>
<keyword evidence="4 10" id="KW-0963">Cytoplasm</keyword>
<dbReference type="SMART" id="SM00517">
    <property type="entry name" value="PolyA"/>
    <property type="match status" value="1"/>
</dbReference>
<evidence type="ECO:0000256" key="1">
    <source>
        <dbReference type="ARBA" id="ARBA00004123"/>
    </source>
</evidence>
<comment type="similarity">
    <text evidence="3 10">Belongs to the polyadenylate-binding protein type-1 family.</text>
</comment>
<evidence type="ECO:0000256" key="7">
    <source>
        <dbReference type="ARBA" id="ARBA00023242"/>
    </source>
</evidence>
<evidence type="ECO:0000256" key="6">
    <source>
        <dbReference type="ARBA" id="ARBA00022884"/>
    </source>
</evidence>
<evidence type="ECO:0000259" key="11">
    <source>
        <dbReference type="PROSITE" id="PS50102"/>
    </source>
</evidence>
<dbReference type="InterPro" id="IPR035979">
    <property type="entry name" value="RBD_domain_sf"/>
</dbReference>
<dbReference type="SMART" id="SM00360">
    <property type="entry name" value="RRM"/>
    <property type="match status" value="4"/>
</dbReference>
<dbReference type="InterPro" id="IPR000504">
    <property type="entry name" value="RRM_dom"/>
</dbReference>
<dbReference type="InterPro" id="IPR006515">
    <property type="entry name" value="PABP_1234"/>
</dbReference>
<keyword evidence="14" id="KW-1185">Reference proteome</keyword>
<dbReference type="PROSITE" id="PS51309">
    <property type="entry name" value="PABC"/>
    <property type="match status" value="1"/>
</dbReference>
<dbReference type="InterPro" id="IPR003954">
    <property type="entry name" value="RRM_euk-type"/>
</dbReference>
<dbReference type="GO" id="GO:0005737">
    <property type="term" value="C:cytoplasm"/>
    <property type="evidence" value="ECO:0007669"/>
    <property type="project" value="UniProtKB-SubCell"/>
</dbReference>
<reference evidence="14" key="1">
    <citation type="journal article" date="2014" name="Nat. Genet.">
        <title>A reference genome for common bean and genome-wide analysis of dual domestications.</title>
        <authorList>
            <person name="Schmutz J."/>
            <person name="McClean P.E."/>
            <person name="Mamidi S."/>
            <person name="Wu G.A."/>
            <person name="Cannon S.B."/>
            <person name="Grimwood J."/>
            <person name="Jenkins J."/>
            <person name="Shu S."/>
            <person name="Song Q."/>
            <person name="Chavarro C."/>
            <person name="Torres-Torres M."/>
            <person name="Geffroy V."/>
            <person name="Moghaddam S.M."/>
            <person name="Gao D."/>
            <person name="Abernathy B."/>
            <person name="Barry K."/>
            <person name="Blair M."/>
            <person name="Brick M.A."/>
            <person name="Chovatia M."/>
            <person name="Gepts P."/>
            <person name="Goodstein D.M."/>
            <person name="Gonzales M."/>
            <person name="Hellsten U."/>
            <person name="Hyten D.L."/>
            <person name="Jia G."/>
            <person name="Kelly J.D."/>
            <person name="Kudrna D."/>
            <person name="Lee R."/>
            <person name="Richard M.M."/>
            <person name="Miklas P.N."/>
            <person name="Osorno J.M."/>
            <person name="Rodrigues J."/>
            <person name="Thareau V."/>
            <person name="Urrea C.A."/>
            <person name="Wang M."/>
            <person name="Yu Y."/>
            <person name="Zhang M."/>
            <person name="Wing R.A."/>
            <person name="Cregan P.B."/>
            <person name="Rokhsar D.S."/>
            <person name="Jackson S.A."/>
        </authorList>
    </citation>
    <scope>NUCLEOTIDE SEQUENCE [LARGE SCALE GENOMIC DNA]</scope>
    <source>
        <strain evidence="14">cv. G19833</strain>
    </source>
</reference>
<accession>V7B724</accession>
<feature type="domain" description="RRM" evidence="11">
    <location>
        <begin position="281"/>
        <end position="358"/>
    </location>
</feature>
<feature type="domain" description="RRM" evidence="11">
    <location>
        <begin position="181"/>
        <end position="258"/>
    </location>
</feature>
<dbReference type="Pfam" id="PF00658">
    <property type="entry name" value="MLLE"/>
    <property type="match status" value="1"/>
</dbReference>
<feature type="domain" description="RRM" evidence="11">
    <location>
        <begin position="1"/>
        <end position="79"/>
    </location>
</feature>
<dbReference type="CDD" id="cd12379">
    <property type="entry name" value="RRM2_I_PABPs"/>
    <property type="match status" value="1"/>
</dbReference>
<dbReference type="Pfam" id="PF00076">
    <property type="entry name" value="RRM_1"/>
    <property type="match status" value="4"/>
</dbReference>
<dbReference type="Gene3D" id="3.30.70.330">
    <property type="match status" value="4"/>
</dbReference>
<evidence type="ECO:0000256" key="3">
    <source>
        <dbReference type="ARBA" id="ARBA00008557"/>
    </source>
</evidence>
<dbReference type="InterPro" id="IPR012677">
    <property type="entry name" value="Nucleotide-bd_a/b_plait_sf"/>
</dbReference>
<comment type="subcellular location">
    <subcellularLocation>
        <location evidence="2 10">Cytoplasm</location>
    </subcellularLocation>
    <subcellularLocation>
        <location evidence="1">Nucleus</location>
    </subcellularLocation>
</comment>
<dbReference type="NCBIfam" id="TIGR01628">
    <property type="entry name" value="PABP-1234"/>
    <property type="match status" value="1"/>
</dbReference>
<proteinExistence type="inferred from homology"/>
<dbReference type="PROSITE" id="PS50102">
    <property type="entry name" value="RRM"/>
    <property type="match status" value="4"/>
</dbReference>
<evidence type="ECO:0000256" key="9">
    <source>
        <dbReference type="PROSITE-ProRule" id="PRU00176"/>
    </source>
</evidence>
<gene>
    <name evidence="13" type="ORF">PHAVU_008G098700g</name>
</gene>
<dbReference type="InterPro" id="IPR036053">
    <property type="entry name" value="PABP-dom"/>
</dbReference>
<dbReference type="AlphaFoldDB" id="V7B724"/>
<dbReference type="GO" id="GO:0005634">
    <property type="term" value="C:nucleus"/>
    <property type="evidence" value="ECO:0007669"/>
    <property type="project" value="UniProtKB-SubCell"/>
</dbReference>
<dbReference type="SUPFAM" id="SSF54928">
    <property type="entry name" value="RNA-binding domain, RBD"/>
    <property type="match status" value="3"/>
</dbReference>
<keyword evidence="5" id="KW-0677">Repeat</keyword>
<evidence type="ECO:0000259" key="12">
    <source>
        <dbReference type="PROSITE" id="PS51309"/>
    </source>
</evidence>
<dbReference type="Proteomes" id="UP000000226">
    <property type="component" value="Chromosome 8"/>
</dbReference>
<evidence type="ECO:0000256" key="10">
    <source>
        <dbReference type="RuleBase" id="RU362004"/>
    </source>
</evidence>
<keyword evidence="6 9" id="KW-0694">RNA-binding</keyword>
<dbReference type="OrthoDB" id="10259687at2759"/>
<evidence type="ECO:0000256" key="4">
    <source>
        <dbReference type="ARBA" id="ARBA00022490"/>
    </source>
</evidence>
<sequence length="597" mass="65804">MSLFVGDLDQNINEQQLHDLFNDVGQVVSVRICKDYQTKTSLGYGYVNFSSAQHAAKALDVLNFTPLNGKPIRVMYSIRDPSFRNSGIANVYIKNLDKSIDDKCLFDVFSSFGNILSQRVARDASGESRGYGFVQFETEASAKEAIQKLNGMLLNNKQLYVGPFVRKEDRESFHGTDAKFNNVYVSNLSKTLTDADLQIIFGEYGTITSAVVMKDVVGESKGFGFVNFANADDAAKARDSLDGIFVCGQKWYVGRAMRKSERELDVKGVLNRKPYFPKEDTNLYIKNLDDSIGDEELKEYFSEFGAITSACVMRDANGFSKGSGFVAYTDKEAANRALESMNGRMVAGKPLYVAIAQTKEERKARLQALFSEPRASPTVPNLAPQHPMYTIRAPGLEPPFLHRQTHPDFITQASINLQQHLARGLTPTGPPITNFYAVHGHPQPGGYLQEAPVQPLMLHPQMLPTGNFYQGPPGPNMQNIHPAGVPGEMILFGCVPPVPLQALASAVANANPELKRILLGESLYPLVEKLEPDAASRVTGMLLEMDHPEVLHLIESPRALSAKVAEAMASLIQVEEQQPSCPADELGFVSLDDDPWF</sequence>
<comment type="function">
    <text evidence="8">Binds the poly(A) tail of mRNA. Appears to be an important mediator of the multiple roles of the poly(A) tail in mRNA biogenesis, stability and translation.</text>
</comment>
<dbReference type="PANTHER" id="PTHR24012">
    <property type="entry name" value="RNA BINDING PROTEIN"/>
    <property type="match status" value="1"/>
</dbReference>
<dbReference type="GO" id="GO:0003723">
    <property type="term" value="F:RNA binding"/>
    <property type="evidence" value="ECO:0007669"/>
    <property type="project" value="UniProtKB-UniRule"/>
</dbReference>
<dbReference type="FunFam" id="3.30.70.330:FF:000003">
    <property type="entry name" value="Polyadenylate-binding protein"/>
    <property type="match status" value="1"/>
</dbReference>
<keyword evidence="7" id="KW-0539">Nucleus</keyword>
<feature type="domain" description="RRM" evidence="11">
    <location>
        <begin position="89"/>
        <end position="161"/>
    </location>
</feature>
<feature type="domain" description="PABC" evidence="12">
    <location>
        <begin position="499"/>
        <end position="576"/>
    </location>
</feature>
<dbReference type="eggNOG" id="KOG0123">
    <property type="taxonomic scope" value="Eukaryota"/>
</dbReference>
<dbReference type="InterPro" id="IPR045305">
    <property type="entry name" value="RRM2_I_PABPs"/>
</dbReference>
<dbReference type="OMA" id="VSVRICK"/>
<dbReference type="FunFam" id="3.30.70.330:FF:000651">
    <property type="entry name" value="Poly(A) binding protein cytoplasmic 1 like"/>
    <property type="match status" value="1"/>
</dbReference>
<dbReference type="STRING" id="3885.V7B724"/>
<evidence type="ECO:0000313" key="14">
    <source>
        <dbReference type="Proteomes" id="UP000000226"/>
    </source>
</evidence>
<evidence type="ECO:0000256" key="8">
    <source>
        <dbReference type="ARBA" id="ARBA00054110"/>
    </source>
</evidence>
<name>V7B724_PHAVU</name>
<dbReference type="SUPFAM" id="SSF63570">
    <property type="entry name" value="PABC (PABP) domain"/>
    <property type="match status" value="1"/>
</dbReference>
<dbReference type="EMBL" id="CM002295">
    <property type="protein sequence ID" value="ESW12271.1"/>
    <property type="molecule type" value="Genomic_DNA"/>
</dbReference>
<evidence type="ECO:0000313" key="13">
    <source>
        <dbReference type="EMBL" id="ESW12271.1"/>
    </source>
</evidence>
<dbReference type="Gene3D" id="1.10.1900.10">
    <property type="entry name" value="c-terminal domain of poly(a) binding protein"/>
    <property type="match status" value="1"/>
</dbReference>
<dbReference type="InterPro" id="IPR002004">
    <property type="entry name" value="PABP_HYD_C"/>
</dbReference>
<evidence type="ECO:0000256" key="2">
    <source>
        <dbReference type="ARBA" id="ARBA00004496"/>
    </source>
</evidence>
<evidence type="ECO:0000256" key="5">
    <source>
        <dbReference type="ARBA" id="ARBA00022737"/>
    </source>
</evidence>
<organism evidence="13 14">
    <name type="scientific">Phaseolus vulgaris</name>
    <name type="common">Kidney bean</name>
    <name type="synonym">French bean</name>
    <dbReference type="NCBI Taxonomy" id="3885"/>
    <lineage>
        <taxon>Eukaryota</taxon>
        <taxon>Viridiplantae</taxon>
        <taxon>Streptophyta</taxon>
        <taxon>Embryophyta</taxon>
        <taxon>Tracheophyta</taxon>
        <taxon>Spermatophyta</taxon>
        <taxon>Magnoliopsida</taxon>
        <taxon>eudicotyledons</taxon>
        <taxon>Gunneridae</taxon>
        <taxon>Pentapetalae</taxon>
        <taxon>rosids</taxon>
        <taxon>fabids</taxon>
        <taxon>Fabales</taxon>
        <taxon>Fabaceae</taxon>
        <taxon>Papilionoideae</taxon>
        <taxon>50 kb inversion clade</taxon>
        <taxon>NPAAA clade</taxon>
        <taxon>indigoferoid/millettioid clade</taxon>
        <taxon>Phaseoleae</taxon>
        <taxon>Phaseolus</taxon>
    </lineage>
</organism>
<dbReference type="SMR" id="V7B724"/>